<keyword evidence="4" id="KW-1185">Reference proteome</keyword>
<feature type="transmembrane region" description="Helical" evidence="2">
    <location>
        <begin position="222"/>
        <end position="245"/>
    </location>
</feature>
<keyword evidence="2" id="KW-0472">Membrane</keyword>
<sequence>MTVIGPLTTTFTAPSSCTTSTPQIYQIWTSEERHYVQGPLFTAGSDCYPSGYDASPSDYYSPAVCPHGYTPACTRFNPVTTASETETETETETAYICCPTALSYTCLQPSSQAAVGCTTSWKSALAVIGATVISDGTLSGYTTASETEGGFAAYSIQVRFKSGELSPLTKGNFILTSSLSTTPSPSPSTIVATITVPTQLAPQTSTSTPSTPSNSNGVSTPAAVGIGVGSAAAGILGAIGLFFFLRRRRKRRRPPPVPPKERHAPPYELSEEFSTPRKGNNNHHSSLRAAFMRGGHGHGHNYTPAPSRPAAELEAHSHSTSSLRDITSSPESGSSAWTTRQQRDGVMPMPWI</sequence>
<dbReference type="EMBL" id="MU853752">
    <property type="protein sequence ID" value="KAK3946248.1"/>
    <property type="molecule type" value="Genomic_DNA"/>
</dbReference>
<proteinExistence type="predicted"/>
<keyword evidence="2" id="KW-1133">Transmembrane helix</keyword>
<feature type="compositionally biased region" description="Polar residues" evidence="1">
    <location>
        <begin position="318"/>
        <end position="340"/>
    </location>
</feature>
<name>A0AAN6SAP6_9PEZI</name>
<evidence type="ECO:0000256" key="1">
    <source>
        <dbReference type="SAM" id="MobiDB-lite"/>
    </source>
</evidence>
<evidence type="ECO:0000313" key="4">
    <source>
        <dbReference type="Proteomes" id="UP001303473"/>
    </source>
</evidence>
<dbReference type="Proteomes" id="UP001303473">
    <property type="component" value="Unassembled WGS sequence"/>
</dbReference>
<keyword evidence="2" id="KW-0812">Transmembrane</keyword>
<organism evidence="3 4">
    <name type="scientific">Diplogelasinospora grovesii</name>
    <dbReference type="NCBI Taxonomy" id="303347"/>
    <lineage>
        <taxon>Eukaryota</taxon>
        <taxon>Fungi</taxon>
        <taxon>Dikarya</taxon>
        <taxon>Ascomycota</taxon>
        <taxon>Pezizomycotina</taxon>
        <taxon>Sordariomycetes</taxon>
        <taxon>Sordariomycetidae</taxon>
        <taxon>Sordariales</taxon>
        <taxon>Diplogelasinosporaceae</taxon>
        <taxon>Diplogelasinospora</taxon>
    </lineage>
</organism>
<feature type="region of interest" description="Disordered" evidence="1">
    <location>
        <begin position="251"/>
        <end position="352"/>
    </location>
</feature>
<accession>A0AAN6SAP6</accession>
<protein>
    <submittedName>
        <fullName evidence="3">Uncharacterized protein</fullName>
    </submittedName>
</protein>
<dbReference type="AlphaFoldDB" id="A0AAN6SAP6"/>
<evidence type="ECO:0000313" key="3">
    <source>
        <dbReference type="EMBL" id="KAK3946248.1"/>
    </source>
</evidence>
<evidence type="ECO:0000256" key="2">
    <source>
        <dbReference type="SAM" id="Phobius"/>
    </source>
</evidence>
<gene>
    <name evidence="3" type="ORF">QBC46DRAFT_369287</name>
</gene>
<comment type="caution">
    <text evidence="3">The sequence shown here is derived from an EMBL/GenBank/DDBJ whole genome shotgun (WGS) entry which is preliminary data.</text>
</comment>
<reference evidence="4" key="1">
    <citation type="journal article" date="2023" name="Mol. Phylogenet. Evol.">
        <title>Genome-scale phylogeny and comparative genomics of the fungal order Sordariales.</title>
        <authorList>
            <person name="Hensen N."/>
            <person name="Bonometti L."/>
            <person name="Westerberg I."/>
            <person name="Brannstrom I.O."/>
            <person name="Guillou S."/>
            <person name="Cros-Aarteil S."/>
            <person name="Calhoun S."/>
            <person name="Haridas S."/>
            <person name="Kuo A."/>
            <person name="Mondo S."/>
            <person name="Pangilinan J."/>
            <person name="Riley R."/>
            <person name="LaButti K."/>
            <person name="Andreopoulos B."/>
            <person name="Lipzen A."/>
            <person name="Chen C."/>
            <person name="Yan M."/>
            <person name="Daum C."/>
            <person name="Ng V."/>
            <person name="Clum A."/>
            <person name="Steindorff A."/>
            <person name="Ohm R.A."/>
            <person name="Martin F."/>
            <person name="Silar P."/>
            <person name="Natvig D.O."/>
            <person name="Lalanne C."/>
            <person name="Gautier V."/>
            <person name="Ament-Velasquez S.L."/>
            <person name="Kruys A."/>
            <person name="Hutchinson M.I."/>
            <person name="Powell A.J."/>
            <person name="Barry K."/>
            <person name="Miller A.N."/>
            <person name="Grigoriev I.V."/>
            <person name="Debuchy R."/>
            <person name="Gladieux P."/>
            <person name="Hiltunen Thoren M."/>
            <person name="Johannesson H."/>
        </authorList>
    </citation>
    <scope>NUCLEOTIDE SEQUENCE [LARGE SCALE GENOMIC DNA]</scope>
    <source>
        <strain evidence="4">CBS 340.73</strain>
    </source>
</reference>